<keyword evidence="4" id="KW-0560">Oxidoreductase</keyword>
<dbReference type="Pfam" id="PF01494">
    <property type="entry name" value="FAD_binding_3"/>
    <property type="match status" value="1"/>
</dbReference>
<evidence type="ECO:0000256" key="1">
    <source>
        <dbReference type="ARBA" id="ARBA00001974"/>
    </source>
</evidence>
<dbReference type="InterPro" id="IPR036188">
    <property type="entry name" value="FAD/NAD-bd_sf"/>
</dbReference>
<keyword evidence="3" id="KW-0274">FAD</keyword>
<evidence type="ECO:0000313" key="7">
    <source>
        <dbReference type="EMBL" id="MFC7406452.1"/>
    </source>
</evidence>
<evidence type="ECO:0000256" key="3">
    <source>
        <dbReference type="ARBA" id="ARBA00022827"/>
    </source>
</evidence>
<dbReference type="PANTHER" id="PTHR13789:SF318">
    <property type="entry name" value="GERANYLGERANYL DIPHOSPHATE REDUCTASE"/>
    <property type="match status" value="1"/>
</dbReference>
<evidence type="ECO:0000256" key="4">
    <source>
        <dbReference type="ARBA" id="ARBA00023002"/>
    </source>
</evidence>
<dbReference type="SUPFAM" id="SSF54373">
    <property type="entry name" value="FAD-linked reductases, C-terminal domain"/>
    <property type="match status" value="1"/>
</dbReference>
<reference evidence="8" key="1">
    <citation type="journal article" date="2019" name="Int. J. Syst. Evol. Microbiol.">
        <title>The Global Catalogue of Microorganisms (GCM) 10K type strain sequencing project: providing services to taxonomists for standard genome sequencing and annotation.</title>
        <authorList>
            <consortium name="The Broad Institute Genomics Platform"/>
            <consortium name="The Broad Institute Genome Sequencing Center for Infectious Disease"/>
            <person name="Wu L."/>
            <person name="Ma J."/>
        </authorList>
    </citation>
    <scope>NUCLEOTIDE SEQUENCE [LARGE SCALE GENOMIC DNA]</scope>
    <source>
        <strain evidence="8">JCM 1490</strain>
    </source>
</reference>
<protein>
    <submittedName>
        <fullName evidence="7">FAD-dependent monooxygenase</fullName>
    </submittedName>
</protein>
<accession>A0ABW2QCD6</accession>
<sequence length="391" mass="41555">MLRVAVVGGGLGGLAAANALAARGIEVSVYEQAPALGEVGAGVQLAPNGARQLRRWGLWDAVVRAGAHLGAGSRYHRQDGTPVAPVVTADSSGWGALFGMHRADLVDILAANLPDGTVRTGHRCTGIEQDDDGARLTFAGGPTAEADVVVAADGIHSTLQHHVVPPSEPVFSGSIAYRGLVPHAQVPDWPTDRFLLWMGEGKHVLVFPVRGGEMVNYVGFVPTGEQQRESWSAQGDPDALRAAFAGWDPAVERLLAQVTSCFWWGLYDREPLPRWTAGRLTLLGDAAHPMLPHLGQGVNQAIEDAATLAVLLDGTDPATAPAALRAYERLRRERTSAVQAGARANGLRYDSGYDDLAVRDAELAATAELRRWIYDHDALVPAQAAAAELRH</sequence>
<comment type="cofactor">
    <cofactor evidence="1">
        <name>FAD</name>
        <dbReference type="ChEBI" id="CHEBI:57692"/>
    </cofactor>
</comment>
<keyword evidence="5 7" id="KW-0503">Monooxygenase</keyword>
<keyword evidence="8" id="KW-1185">Reference proteome</keyword>
<name>A0ABW2QCD6_9MICO</name>
<evidence type="ECO:0000256" key="5">
    <source>
        <dbReference type="ARBA" id="ARBA00023033"/>
    </source>
</evidence>
<organism evidence="7 8">
    <name type="scientific">Georgenia alba</name>
    <dbReference type="NCBI Taxonomy" id="2233858"/>
    <lineage>
        <taxon>Bacteria</taxon>
        <taxon>Bacillati</taxon>
        <taxon>Actinomycetota</taxon>
        <taxon>Actinomycetes</taxon>
        <taxon>Micrococcales</taxon>
        <taxon>Bogoriellaceae</taxon>
        <taxon>Georgenia</taxon>
    </lineage>
</organism>
<dbReference type="GO" id="GO:0004497">
    <property type="term" value="F:monooxygenase activity"/>
    <property type="evidence" value="ECO:0007669"/>
    <property type="project" value="UniProtKB-KW"/>
</dbReference>
<gene>
    <name evidence="7" type="ORF">ACFQQL_15140</name>
</gene>
<evidence type="ECO:0000256" key="2">
    <source>
        <dbReference type="ARBA" id="ARBA00022630"/>
    </source>
</evidence>
<dbReference type="InterPro" id="IPR050493">
    <property type="entry name" value="FAD-dep_Monooxygenase_BioMet"/>
</dbReference>
<dbReference type="EMBL" id="JBHTCQ010000003">
    <property type="protein sequence ID" value="MFC7406452.1"/>
    <property type="molecule type" value="Genomic_DNA"/>
</dbReference>
<dbReference type="PRINTS" id="PR00420">
    <property type="entry name" value="RNGMNOXGNASE"/>
</dbReference>
<keyword evidence="2" id="KW-0285">Flavoprotein</keyword>
<evidence type="ECO:0000259" key="6">
    <source>
        <dbReference type="Pfam" id="PF01494"/>
    </source>
</evidence>
<dbReference type="PANTHER" id="PTHR13789">
    <property type="entry name" value="MONOOXYGENASE"/>
    <property type="match status" value="1"/>
</dbReference>
<dbReference type="Proteomes" id="UP001596455">
    <property type="component" value="Unassembled WGS sequence"/>
</dbReference>
<evidence type="ECO:0000313" key="8">
    <source>
        <dbReference type="Proteomes" id="UP001596455"/>
    </source>
</evidence>
<dbReference type="SUPFAM" id="SSF51905">
    <property type="entry name" value="FAD/NAD(P)-binding domain"/>
    <property type="match status" value="1"/>
</dbReference>
<feature type="domain" description="FAD-binding" evidence="6">
    <location>
        <begin position="3"/>
        <end position="338"/>
    </location>
</feature>
<dbReference type="InterPro" id="IPR002938">
    <property type="entry name" value="FAD-bd"/>
</dbReference>
<comment type="caution">
    <text evidence="7">The sequence shown here is derived from an EMBL/GenBank/DDBJ whole genome shotgun (WGS) entry which is preliminary data.</text>
</comment>
<dbReference type="Gene3D" id="3.50.50.60">
    <property type="entry name" value="FAD/NAD(P)-binding domain"/>
    <property type="match status" value="1"/>
</dbReference>
<dbReference type="RefSeq" id="WP_382396152.1">
    <property type="nucleotide sequence ID" value="NZ_JBHTCQ010000003.1"/>
</dbReference>
<proteinExistence type="predicted"/>